<comment type="caution">
    <text evidence="2">The sequence shown here is derived from an EMBL/GenBank/DDBJ whole genome shotgun (WGS) entry which is preliminary data.</text>
</comment>
<gene>
    <name evidence="2" type="ORF">NLI96_g849</name>
</gene>
<name>A0AAD5VBJ1_9APHY</name>
<proteinExistence type="predicted"/>
<evidence type="ECO:0000256" key="1">
    <source>
        <dbReference type="SAM" id="MobiDB-lite"/>
    </source>
</evidence>
<dbReference type="AlphaFoldDB" id="A0AAD5VBJ1"/>
<reference evidence="2" key="1">
    <citation type="submission" date="2022-07" db="EMBL/GenBank/DDBJ databases">
        <title>Genome Sequence of Physisporinus lineatus.</title>
        <authorList>
            <person name="Buettner E."/>
        </authorList>
    </citation>
    <scope>NUCLEOTIDE SEQUENCE</scope>
    <source>
        <strain evidence="2">VT162</strain>
    </source>
</reference>
<organism evidence="2 3">
    <name type="scientific">Meripilus lineatus</name>
    <dbReference type="NCBI Taxonomy" id="2056292"/>
    <lineage>
        <taxon>Eukaryota</taxon>
        <taxon>Fungi</taxon>
        <taxon>Dikarya</taxon>
        <taxon>Basidiomycota</taxon>
        <taxon>Agaricomycotina</taxon>
        <taxon>Agaricomycetes</taxon>
        <taxon>Polyporales</taxon>
        <taxon>Meripilaceae</taxon>
        <taxon>Meripilus</taxon>
    </lineage>
</organism>
<evidence type="ECO:0000313" key="3">
    <source>
        <dbReference type="Proteomes" id="UP001212997"/>
    </source>
</evidence>
<feature type="region of interest" description="Disordered" evidence="1">
    <location>
        <begin position="24"/>
        <end position="81"/>
    </location>
</feature>
<evidence type="ECO:0000313" key="2">
    <source>
        <dbReference type="EMBL" id="KAJ3491229.1"/>
    </source>
</evidence>
<feature type="region of interest" description="Disordered" evidence="1">
    <location>
        <begin position="117"/>
        <end position="136"/>
    </location>
</feature>
<feature type="compositionally biased region" description="Basic and acidic residues" evidence="1">
    <location>
        <begin position="72"/>
        <end position="81"/>
    </location>
</feature>
<dbReference type="Proteomes" id="UP001212997">
    <property type="component" value="Unassembled WGS sequence"/>
</dbReference>
<keyword evidence="3" id="KW-1185">Reference proteome</keyword>
<accession>A0AAD5VBJ1</accession>
<dbReference type="EMBL" id="JANAWD010000015">
    <property type="protein sequence ID" value="KAJ3491229.1"/>
    <property type="molecule type" value="Genomic_DNA"/>
</dbReference>
<sequence>MSLRTVDASLPFIEPFSRELRTLTNPFQDGGLFSRRRSSSASSSSLDSDGHKRDRHHKSLKKDPTITAARQKVADAETSEREADKALNLARAAVKEARQHVKILEKEAMDEAKRAKAKQAEAKTMRKMSKGLGRHG</sequence>
<protein>
    <submittedName>
        <fullName evidence="2">Uncharacterized protein</fullName>
    </submittedName>
</protein>
<feature type="compositionally biased region" description="Basic residues" evidence="1">
    <location>
        <begin position="125"/>
        <end position="136"/>
    </location>
</feature>